<feature type="chain" id="PRO_5032390883" evidence="1">
    <location>
        <begin position="33"/>
        <end position="91"/>
    </location>
</feature>
<dbReference type="Proteomes" id="UP000444174">
    <property type="component" value="Unassembled WGS sequence"/>
</dbReference>
<dbReference type="EMBL" id="WIBF01000005">
    <property type="protein sequence ID" value="MQQ08785.1"/>
    <property type="molecule type" value="Genomic_DNA"/>
</dbReference>
<evidence type="ECO:0000313" key="2">
    <source>
        <dbReference type="EMBL" id="MQQ08785.1"/>
    </source>
</evidence>
<keyword evidence="1" id="KW-0732">Signal</keyword>
<sequence length="91" mass="9550">MTRTTCSIRILNPLPVGAAAFCCVLFSVTSAAAITAPRQGVLNFEPGTKIEDIKARLANEICKGAGSITITSGPEPALDPTKEQVTFECKP</sequence>
<comment type="caution">
    <text evidence="2">The sequence shown here is derived from an EMBL/GenBank/DDBJ whole genome shotgun (WGS) entry which is preliminary data.</text>
</comment>
<dbReference type="RefSeq" id="WP_153215728.1">
    <property type="nucleotide sequence ID" value="NZ_WIBF01000005.1"/>
</dbReference>
<proteinExistence type="predicted"/>
<keyword evidence="3" id="KW-1185">Reference proteome</keyword>
<dbReference type="AlphaFoldDB" id="A0A843YGI8"/>
<evidence type="ECO:0000313" key="3">
    <source>
        <dbReference type="Proteomes" id="UP000444174"/>
    </source>
</evidence>
<accession>A0A843YGI8</accession>
<evidence type="ECO:0000256" key="1">
    <source>
        <dbReference type="SAM" id="SignalP"/>
    </source>
</evidence>
<gene>
    <name evidence="2" type="ORF">GFB49_09995</name>
</gene>
<name>A0A843YGI8_9RHOB</name>
<organism evidence="2 3">
    <name type="scientific">Tritonibacter litoralis</name>
    <dbReference type="NCBI Taxonomy" id="2662264"/>
    <lineage>
        <taxon>Bacteria</taxon>
        <taxon>Pseudomonadati</taxon>
        <taxon>Pseudomonadota</taxon>
        <taxon>Alphaproteobacteria</taxon>
        <taxon>Rhodobacterales</taxon>
        <taxon>Paracoccaceae</taxon>
        <taxon>Tritonibacter</taxon>
    </lineage>
</organism>
<protein>
    <submittedName>
        <fullName evidence="2">Uncharacterized protein</fullName>
    </submittedName>
</protein>
<reference evidence="2 3" key="1">
    <citation type="submission" date="2019-10" db="EMBL/GenBank/DDBJ databases">
        <title>Epibacterium sp. nov., isolated from seawater.</title>
        <authorList>
            <person name="Zhang X."/>
            <person name="Li N."/>
        </authorList>
    </citation>
    <scope>NUCLEOTIDE SEQUENCE [LARGE SCALE GENOMIC DNA]</scope>
    <source>
        <strain evidence="2 3">SM1979</strain>
    </source>
</reference>
<feature type="signal peptide" evidence="1">
    <location>
        <begin position="1"/>
        <end position="32"/>
    </location>
</feature>